<dbReference type="Gene3D" id="3.20.20.80">
    <property type="entry name" value="Glycosidases"/>
    <property type="match status" value="1"/>
</dbReference>
<dbReference type="GO" id="GO:0005576">
    <property type="term" value="C:extracellular region"/>
    <property type="evidence" value="ECO:0007669"/>
    <property type="project" value="TreeGrafter"/>
</dbReference>
<dbReference type="CDD" id="cd12215">
    <property type="entry name" value="ChiC_BD"/>
    <property type="match status" value="1"/>
</dbReference>
<keyword evidence="8" id="KW-1185">Reference proteome</keyword>
<dbReference type="InterPro" id="IPR017853">
    <property type="entry name" value="GH"/>
</dbReference>
<dbReference type="PANTHER" id="PTHR11177">
    <property type="entry name" value="CHITINASE"/>
    <property type="match status" value="1"/>
</dbReference>
<dbReference type="PROSITE" id="PS51257">
    <property type="entry name" value="PROKAR_LIPOPROTEIN"/>
    <property type="match status" value="1"/>
</dbReference>
<feature type="chain" id="PRO_5012797416" description="chitinase" evidence="5">
    <location>
        <begin position="34"/>
        <end position="917"/>
    </location>
</feature>
<dbReference type="GO" id="GO:0008061">
    <property type="term" value="F:chitin binding"/>
    <property type="evidence" value="ECO:0007669"/>
    <property type="project" value="InterPro"/>
</dbReference>
<evidence type="ECO:0000313" key="7">
    <source>
        <dbReference type="EMBL" id="AQS36522.1"/>
    </source>
</evidence>
<feature type="signal peptide" evidence="5">
    <location>
        <begin position="1"/>
        <end position="33"/>
    </location>
</feature>
<evidence type="ECO:0000256" key="5">
    <source>
        <dbReference type="SAM" id="SignalP"/>
    </source>
</evidence>
<feature type="domain" description="GH18" evidence="6">
    <location>
        <begin position="71"/>
        <end position="505"/>
    </location>
</feature>
<dbReference type="InterPro" id="IPR001223">
    <property type="entry name" value="Glyco_hydro18_cat"/>
</dbReference>
<name>A0A1S6HLY5_9GAMM</name>
<keyword evidence="4" id="KW-0624">Polysaccharide degradation</keyword>
<evidence type="ECO:0000256" key="3">
    <source>
        <dbReference type="ARBA" id="ARBA00023024"/>
    </source>
</evidence>
<organism evidence="7 8">
    <name type="scientific">Shewanella psychrophila</name>
    <dbReference type="NCBI Taxonomy" id="225848"/>
    <lineage>
        <taxon>Bacteria</taxon>
        <taxon>Pseudomonadati</taxon>
        <taxon>Pseudomonadota</taxon>
        <taxon>Gammaproteobacteria</taxon>
        <taxon>Alteromonadales</taxon>
        <taxon>Shewanellaceae</taxon>
        <taxon>Shewanella</taxon>
    </lineage>
</organism>
<sequence length="917" mass="100462">MNYMRSTSVITRRFNNIMTGLILAGCAISSVHASPKEGTDPWETGYGLTNERIDNSKENFNTYEPQNSKLLPTSAYLSNWTHYSQGFLPSIDSLSKYDTLILSFFGLCGTEIGDPSIVSAIESLNSVCNNLPLPGGSGATFGESFKGEKFELRSTDPGADFMKEFPSAGIPSSNWNYQRLNENPSGLMGVMKKLHKEKGTKIAISIFGWSLSNIASQMVSTPESRKLFIDSVLQYLTAYPFIGQIDIDWEYPGIKGAENNVFDPENDAANYETLIREMRSAFETNGFADVKIAIASGAPQDTIDAAKLKKLTEAGVDTIHLMTYDFFGETWAENLAHHTNLMTNENSDWSADKSIRYMIDELDIDSKSIQIGYANYSRNALNANVETKSPLKGTFTKNNTSELVMGSFEGAVTAINDIFTHYLQADEKDGLTPINNYHLYTDEQANADYMLQPEKGIFISLDTPRTVYTKAQYATKNNLGGIFTWMADQDEGLMLNAAREGLGYKLVDRQIDMENIINSCGENVTPERCDELTHLSSGDVVVNAGADIETDFAMNTGYSLAGSVTNADEIKKTTWTLGTVSGIAAENVRIDNEGQLETSFSIVGLTEAPAKDVIVELSLNAELQDGGTVSDNVKYTLKKEASSSEPVINGITPSHYNMAIGGPLTLIADASDPEGSALTYDWTVTNTKYAIAFVNPNTNPTDIDLASLVNKPEYHFDVNLTVRNDDDNSDSETVTVTVTGDEDANIPPQASFVILSKEPSVGQAVLLQSTSTDELVDELRLAWTVSVNDQSVPVVSDGANYSFVPQEEGEYTIELKVTDVFSATDTAEQSTTVSDSGGIPAWDAATTYNVNCTLVTYEGNTYLNQWYVNPGFEPNEELAISSQEQGWANADQYWFFPSDPSVQWACPDEFSEYSGNN</sequence>
<dbReference type="InterPro" id="IPR022409">
    <property type="entry name" value="PKD/Chitinase_dom"/>
</dbReference>
<dbReference type="Proteomes" id="UP000189545">
    <property type="component" value="Chromosome"/>
</dbReference>
<dbReference type="EC" id="3.2.1.14" evidence="2"/>
<dbReference type="RefSeq" id="WP_077751823.1">
    <property type="nucleotide sequence ID" value="NZ_CP014782.1"/>
</dbReference>
<keyword evidence="3" id="KW-0146">Chitin degradation</keyword>
<reference evidence="7 8" key="1">
    <citation type="submission" date="2016-03" db="EMBL/GenBank/DDBJ databases">
        <title>Complete genome sequence of Shewanella psychrophila WP2, a deep sea bacterium isolated from west Pacific sediment.</title>
        <authorList>
            <person name="Xu G."/>
            <person name="Jian H."/>
        </authorList>
    </citation>
    <scope>NUCLEOTIDE SEQUENCE [LARGE SCALE GENOMIC DNA]</scope>
    <source>
        <strain evidence="7 8">WP2</strain>
    </source>
</reference>
<dbReference type="OrthoDB" id="9775889at2"/>
<gene>
    <name evidence="7" type="ORF">Sps_01355</name>
</gene>
<dbReference type="InterPro" id="IPR013783">
    <property type="entry name" value="Ig-like_fold"/>
</dbReference>
<dbReference type="SUPFAM" id="SSF49299">
    <property type="entry name" value="PKD domain"/>
    <property type="match status" value="1"/>
</dbReference>
<dbReference type="Gene3D" id="3.10.50.10">
    <property type="match status" value="1"/>
</dbReference>
<dbReference type="InterPro" id="IPR011583">
    <property type="entry name" value="Chitinase_II/V-like_cat"/>
</dbReference>
<dbReference type="STRING" id="225848.Sps_01355"/>
<dbReference type="Pfam" id="PF22352">
    <property type="entry name" value="K319L-like_PKD"/>
    <property type="match status" value="1"/>
</dbReference>
<dbReference type="Pfam" id="PF00704">
    <property type="entry name" value="Glyco_hydro_18"/>
    <property type="match status" value="1"/>
</dbReference>
<dbReference type="Gene3D" id="2.60.40.10">
    <property type="entry name" value="Immunoglobulins"/>
    <property type="match status" value="2"/>
</dbReference>
<keyword evidence="5" id="KW-0732">Signal</keyword>
<dbReference type="AlphaFoldDB" id="A0A1S6HLY5"/>
<dbReference type="PROSITE" id="PS51910">
    <property type="entry name" value="GH18_2"/>
    <property type="match status" value="1"/>
</dbReference>
<dbReference type="SUPFAM" id="SSF51445">
    <property type="entry name" value="(Trans)glycosidases"/>
    <property type="match status" value="1"/>
</dbReference>
<dbReference type="KEGG" id="spsw:Sps_01355"/>
<protein>
    <recommendedName>
        <fullName evidence="2">chitinase</fullName>
        <ecNumber evidence="2">3.2.1.14</ecNumber>
    </recommendedName>
</protein>
<dbReference type="PANTHER" id="PTHR11177:SF317">
    <property type="entry name" value="CHITINASE 12-RELATED"/>
    <property type="match status" value="1"/>
</dbReference>
<dbReference type="EMBL" id="CP014782">
    <property type="protein sequence ID" value="AQS36522.1"/>
    <property type="molecule type" value="Genomic_DNA"/>
</dbReference>
<dbReference type="GO" id="GO:0006032">
    <property type="term" value="P:chitin catabolic process"/>
    <property type="evidence" value="ECO:0007669"/>
    <property type="project" value="UniProtKB-KW"/>
</dbReference>
<proteinExistence type="predicted"/>
<comment type="catalytic activity">
    <reaction evidence="1">
        <text>Random endo-hydrolysis of N-acetyl-beta-D-glucosaminide (1-&gt;4)-beta-linkages in chitin and chitodextrins.</text>
        <dbReference type="EC" id="3.2.1.14"/>
    </reaction>
</comment>
<accession>A0A1S6HLY5</accession>
<dbReference type="InterPro" id="IPR035986">
    <property type="entry name" value="PKD_dom_sf"/>
</dbReference>
<dbReference type="SMART" id="SM00636">
    <property type="entry name" value="Glyco_18"/>
    <property type="match status" value="1"/>
</dbReference>
<dbReference type="InterPro" id="IPR050314">
    <property type="entry name" value="Glycosyl_Hydrlase_18"/>
</dbReference>
<evidence type="ECO:0000256" key="2">
    <source>
        <dbReference type="ARBA" id="ARBA00012729"/>
    </source>
</evidence>
<evidence type="ECO:0000256" key="4">
    <source>
        <dbReference type="ARBA" id="ARBA00023326"/>
    </source>
</evidence>
<evidence type="ECO:0000313" key="8">
    <source>
        <dbReference type="Proteomes" id="UP000189545"/>
    </source>
</evidence>
<dbReference type="GO" id="GO:0000272">
    <property type="term" value="P:polysaccharide catabolic process"/>
    <property type="evidence" value="ECO:0007669"/>
    <property type="project" value="UniProtKB-KW"/>
</dbReference>
<keyword evidence="4" id="KW-0119">Carbohydrate metabolism</keyword>
<evidence type="ECO:0000259" key="6">
    <source>
        <dbReference type="PROSITE" id="PS51910"/>
    </source>
</evidence>
<dbReference type="SMART" id="SM00089">
    <property type="entry name" value="PKD"/>
    <property type="match status" value="2"/>
</dbReference>
<evidence type="ECO:0000256" key="1">
    <source>
        <dbReference type="ARBA" id="ARBA00000822"/>
    </source>
</evidence>
<dbReference type="GO" id="GO:0008843">
    <property type="term" value="F:endochitinase activity"/>
    <property type="evidence" value="ECO:0007669"/>
    <property type="project" value="UniProtKB-EC"/>
</dbReference>
<dbReference type="InterPro" id="IPR029070">
    <property type="entry name" value="Chitinase_insertion_sf"/>
</dbReference>